<keyword evidence="4" id="KW-1133">Transmembrane helix</keyword>
<dbReference type="SUPFAM" id="SSF51197">
    <property type="entry name" value="Clavaminate synthase-like"/>
    <property type="match status" value="1"/>
</dbReference>
<dbReference type="Proteomes" id="UP000070121">
    <property type="component" value="Unassembled WGS sequence"/>
</dbReference>
<feature type="region of interest" description="Disordered" evidence="3">
    <location>
        <begin position="393"/>
        <end position="421"/>
    </location>
</feature>
<evidence type="ECO:0000256" key="4">
    <source>
        <dbReference type="SAM" id="Phobius"/>
    </source>
</evidence>
<dbReference type="EMBL" id="JFFI01002626">
    <property type="protein sequence ID" value="KXH28324.1"/>
    <property type="molecule type" value="Genomic_DNA"/>
</dbReference>
<proteinExistence type="inferred from homology"/>
<dbReference type="InterPro" id="IPR026992">
    <property type="entry name" value="DIOX_N"/>
</dbReference>
<dbReference type="Gene3D" id="2.60.120.330">
    <property type="entry name" value="B-lactam Antibiotic, Isopenicillin N Synthase, Chain"/>
    <property type="match status" value="1"/>
</dbReference>
<organism evidence="6 7">
    <name type="scientific">Colletotrichum salicis</name>
    <dbReference type="NCBI Taxonomy" id="1209931"/>
    <lineage>
        <taxon>Eukaryota</taxon>
        <taxon>Fungi</taxon>
        <taxon>Dikarya</taxon>
        <taxon>Ascomycota</taxon>
        <taxon>Pezizomycotina</taxon>
        <taxon>Sordariomycetes</taxon>
        <taxon>Hypocreomycetidae</taxon>
        <taxon>Glomerellales</taxon>
        <taxon>Glomerellaceae</taxon>
        <taxon>Colletotrichum</taxon>
        <taxon>Colletotrichum acutatum species complex</taxon>
    </lineage>
</organism>
<evidence type="ECO:0000313" key="7">
    <source>
        <dbReference type="Proteomes" id="UP000070121"/>
    </source>
</evidence>
<dbReference type="Pfam" id="PF14226">
    <property type="entry name" value="DIOX_N"/>
    <property type="match status" value="1"/>
</dbReference>
<dbReference type="Pfam" id="PF03171">
    <property type="entry name" value="2OG-FeII_Oxy"/>
    <property type="match status" value="1"/>
</dbReference>
<name>A0A135RXD2_9PEZI</name>
<dbReference type="OrthoDB" id="288590at2759"/>
<dbReference type="PRINTS" id="PR00682">
    <property type="entry name" value="IPNSYNTHASE"/>
</dbReference>
<dbReference type="InterPro" id="IPR017946">
    <property type="entry name" value="PLC-like_Pdiesterase_TIM-brl"/>
</dbReference>
<evidence type="ECO:0000256" key="2">
    <source>
        <dbReference type="ARBA" id="ARBA00014286"/>
    </source>
</evidence>
<feature type="transmembrane region" description="Helical" evidence="4">
    <location>
        <begin position="456"/>
        <end position="481"/>
    </location>
</feature>
<protein>
    <recommendedName>
        <fullName evidence="2">Altered inheritance of mitochondria protein 6</fullName>
    </recommendedName>
</protein>
<dbReference type="GO" id="GO:0006629">
    <property type="term" value="P:lipid metabolic process"/>
    <property type="evidence" value="ECO:0007669"/>
    <property type="project" value="InterPro"/>
</dbReference>
<gene>
    <name evidence="6" type="ORF">CSAL01_00858</name>
</gene>
<dbReference type="InterPro" id="IPR044861">
    <property type="entry name" value="IPNS-like_FE2OG_OXY"/>
</dbReference>
<dbReference type="GO" id="GO:0008081">
    <property type="term" value="F:phosphoric diester hydrolase activity"/>
    <property type="evidence" value="ECO:0007669"/>
    <property type="project" value="InterPro"/>
</dbReference>
<dbReference type="PANTHER" id="PTHR31571:SF1">
    <property type="entry name" value="ALTERED INHERITANCE OF MITOCHONDRIA PROTEIN 6"/>
    <property type="match status" value="1"/>
</dbReference>
<comment type="similarity">
    <text evidence="1">Belongs to the AIM6 family.</text>
</comment>
<dbReference type="AlphaFoldDB" id="A0A135RXD2"/>
<dbReference type="GO" id="GO:0044283">
    <property type="term" value="P:small molecule biosynthetic process"/>
    <property type="evidence" value="ECO:0007669"/>
    <property type="project" value="UniProtKB-ARBA"/>
</dbReference>
<dbReference type="SUPFAM" id="SSF51695">
    <property type="entry name" value="PLC-like phosphodiesterases"/>
    <property type="match status" value="1"/>
</dbReference>
<dbReference type="PROSITE" id="PS51471">
    <property type="entry name" value="FE2OG_OXY"/>
    <property type="match status" value="1"/>
</dbReference>
<sequence length="863" mass="97990">MTATTLTSDPGTTLLRFASGNGLVTRRILRTPLRDALPTEIPVIDVSLAFSTELTDRKTVAQQIRNAATTSGFFYLTNHGIASSVTDSAHAACLDYFRQDEETKMRSWVGKSRYFNGYKPPGSQRINKSESVDVRESFSWTYDPRHDPDVVDVDAIPEEARKLLRIEDFHWDGTANQPHFKAAIIQYWQSCLKLARVLVRSFALSLDLPEDHFNAKFAYPDAALALNYYPPLSCSAALDSDTNKTVSIGSHTDFQLFTILWQDTVGGLQVLNRQGQWIKAAPIPGTFVVNIADYLQRITNDLYVSTVHRAQNLSGEERISMPFFFGFGLHESCGVIDTCVKEGEKPKYEEIGCEAWVQRRARAMHQVESDDENNCAQAMDRLKLSVPNEQVTEHSAEGLSPGSNNITMKPDIDSSRSSQTEPTKSVKVYRFSSIFQKCIKSAQRLWPRKPSLLRELLFLGAAATITSSVLITLLYVFIFVLQPQALNDATPQNFISNNPIMTNGQSVDGLSRWLEDFSRSVIPIMCHSHNDYWRPYPLYSALAAGCTGVEADIWLSDDGSDLLIGHDKHELSPTKTLRSMYLDPLLNILDTMNPPEQWSNFSRADRPQGVFRSQPNITVVLLLDVKSDPYKTWPVVMEQLGPLREKFFLTRFEVVNTEPGFRLRQDMWPGPVTIVGTGNIMEDRSINQWPTNELYQHYHDAFLDAPLEQLPDDNWRKYEDYGYFASQLWHEQDTYYASVSFEKSIGSVRTGFSDEQLAKLRRQISTAKWSGLKSRYWDLPSWPISHRDYVWEVLTREGVDMLNVDDLQSAARRGWTKGYVQSVIWIALTSTVIFLTGLAMTWYGFTAIKRHMEGLRSRSIVLA</sequence>
<evidence type="ECO:0000313" key="6">
    <source>
        <dbReference type="EMBL" id="KXH28324.1"/>
    </source>
</evidence>
<comment type="caution">
    <text evidence="6">The sequence shown here is derived from an EMBL/GenBank/DDBJ whole genome shotgun (WGS) entry which is preliminary data.</text>
</comment>
<dbReference type="PANTHER" id="PTHR31571">
    <property type="entry name" value="ALTERED INHERITANCE OF MITOCHONDRIA PROTEIN 6"/>
    <property type="match status" value="1"/>
</dbReference>
<dbReference type="STRING" id="1209931.A0A135RXD2"/>
<evidence type="ECO:0000256" key="1">
    <source>
        <dbReference type="ARBA" id="ARBA00008858"/>
    </source>
</evidence>
<reference evidence="6 7" key="1">
    <citation type="submission" date="2014-02" db="EMBL/GenBank/DDBJ databases">
        <title>The genome sequence of Colletotrichum salicis CBS 607.94.</title>
        <authorList>
            <person name="Baroncelli R."/>
            <person name="Thon M.R."/>
        </authorList>
    </citation>
    <scope>NUCLEOTIDE SEQUENCE [LARGE SCALE GENOMIC DNA]</scope>
    <source>
        <strain evidence="6 7">CBS 607.94</strain>
    </source>
</reference>
<dbReference type="InterPro" id="IPR005123">
    <property type="entry name" value="Oxoglu/Fe-dep_dioxygenase_dom"/>
</dbReference>
<evidence type="ECO:0000259" key="5">
    <source>
        <dbReference type="PROSITE" id="PS51471"/>
    </source>
</evidence>
<accession>A0A135RXD2</accession>
<keyword evidence="4" id="KW-0472">Membrane</keyword>
<dbReference type="InterPro" id="IPR051236">
    <property type="entry name" value="HAT_RTT109-like"/>
</dbReference>
<feature type="transmembrane region" description="Helical" evidence="4">
    <location>
        <begin position="823"/>
        <end position="848"/>
    </location>
</feature>
<keyword evidence="7" id="KW-1185">Reference proteome</keyword>
<keyword evidence="4" id="KW-0812">Transmembrane</keyword>
<dbReference type="InterPro" id="IPR027443">
    <property type="entry name" value="IPNS-like_sf"/>
</dbReference>
<evidence type="ECO:0000256" key="3">
    <source>
        <dbReference type="SAM" id="MobiDB-lite"/>
    </source>
</evidence>
<feature type="domain" description="Fe2OG dioxygenase" evidence="5">
    <location>
        <begin position="219"/>
        <end position="327"/>
    </location>
</feature>